<dbReference type="EMBL" id="SZYD01000006">
    <property type="protein sequence ID" value="KAD5960519.1"/>
    <property type="molecule type" value="Genomic_DNA"/>
</dbReference>
<organism evidence="1 2">
    <name type="scientific">Mikania micrantha</name>
    <name type="common">bitter vine</name>
    <dbReference type="NCBI Taxonomy" id="192012"/>
    <lineage>
        <taxon>Eukaryota</taxon>
        <taxon>Viridiplantae</taxon>
        <taxon>Streptophyta</taxon>
        <taxon>Embryophyta</taxon>
        <taxon>Tracheophyta</taxon>
        <taxon>Spermatophyta</taxon>
        <taxon>Magnoliopsida</taxon>
        <taxon>eudicotyledons</taxon>
        <taxon>Gunneridae</taxon>
        <taxon>Pentapetalae</taxon>
        <taxon>asterids</taxon>
        <taxon>campanulids</taxon>
        <taxon>Asterales</taxon>
        <taxon>Asteraceae</taxon>
        <taxon>Asteroideae</taxon>
        <taxon>Heliantheae alliance</taxon>
        <taxon>Eupatorieae</taxon>
        <taxon>Mikania</taxon>
    </lineage>
</organism>
<keyword evidence="2" id="KW-1185">Reference proteome</keyword>
<dbReference type="AlphaFoldDB" id="A0A5N6P4K0"/>
<comment type="caution">
    <text evidence="1">The sequence shown here is derived from an EMBL/GenBank/DDBJ whole genome shotgun (WGS) entry which is preliminary data.</text>
</comment>
<protein>
    <submittedName>
        <fullName evidence="1">Uncharacterized protein</fullName>
    </submittedName>
</protein>
<evidence type="ECO:0000313" key="2">
    <source>
        <dbReference type="Proteomes" id="UP000326396"/>
    </source>
</evidence>
<evidence type="ECO:0000313" key="1">
    <source>
        <dbReference type="EMBL" id="KAD5960519.1"/>
    </source>
</evidence>
<name>A0A5N6P4K0_9ASTR</name>
<gene>
    <name evidence="1" type="ORF">E3N88_11991</name>
</gene>
<accession>A0A5N6P4K0</accession>
<reference evidence="1 2" key="1">
    <citation type="submission" date="2019-05" db="EMBL/GenBank/DDBJ databases">
        <title>Mikania micrantha, genome provides insights into the molecular mechanism of rapid growth.</title>
        <authorList>
            <person name="Liu B."/>
        </authorList>
    </citation>
    <scope>NUCLEOTIDE SEQUENCE [LARGE SCALE GENOMIC DNA]</scope>
    <source>
        <strain evidence="1">NLD-2019</strain>
        <tissue evidence="1">Leaf</tissue>
    </source>
</reference>
<proteinExistence type="predicted"/>
<dbReference type="Proteomes" id="UP000326396">
    <property type="component" value="Linkage Group LG14"/>
</dbReference>
<sequence>MLSCTGTGTGPGYGYGTETGNANIQKIKKRHLTPHECRCSLDANPLFHSSKAQTCRTKKRLLHLVFSAPLLLDGGSSDGGSSDVARLPARYANTVEKGLGYTNTFCEGEDIRL</sequence>